<dbReference type="Proteomes" id="UP000095287">
    <property type="component" value="Unplaced"/>
</dbReference>
<reference evidence="2" key="1">
    <citation type="submission" date="2016-11" db="UniProtKB">
        <authorList>
            <consortium name="WormBaseParasite"/>
        </authorList>
    </citation>
    <scope>IDENTIFICATION</scope>
</reference>
<organism evidence="1 2">
    <name type="scientific">Steinernema glaseri</name>
    <dbReference type="NCBI Taxonomy" id="37863"/>
    <lineage>
        <taxon>Eukaryota</taxon>
        <taxon>Metazoa</taxon>
        <taxon>Ecdysozoa</taxon>
        <taxon>Nematoda</taxon>
        <taxon>Chromadorea</taxon>
        <taxon>Rhabditida</taxon>
        <taxon>Tylenchina</taxon>
        <taxon>Panagrolaimomorpha</taxon>
        <taxon>Strongyloidoidea</taxon>
        <taxon>Steinernematidae</taxon>
        <taxon>Steinernema</taxon>
    </lineage>
</organism>
<accession>A0A1I7ZQZ7</accession>
<protein>
    <submittedName>
        <fullName evidence="2">Reverse transcriptase domain-containing protein</fullName>
    </submittedName>
</protein>
<dbReference type="WBParaSite" id="L893_g28917.t1">
    <property type="protein sequence ID" value="L893_g28917.t1"/>
    <property type="gene ID" value="L893_g28917"/>
</dbReference>
<sequence length="82" mass="9624">MDQKDILTTVTDSQFFEAQELLDALRIQMTKKPESPGFRIAQKKETFVFPTLVHLGQPIQPVLPVSLTTIRRQEHSRYRRDR</sequence>
<keyword evidence="1" id="KW-1185">Reference proteome</keyword>
<dbReference type="AlphaFoldDB" id="A0A1I7ZQZ7"/>
<evidence type="ECO:0000313" key="2">
    <source>
        <dbReference type="WBParaSite" id="L893_g28917.t1"/>
    </source>
</evidence>
<proteinExistence type="predicted"/>
<name>A0A1I7ZQZ7_9BILA</name>
<evidence type="ECO:0000313" key="1">
    <source>
        <dbReference type="Proteomes" id="UP000095287"/>
    </source>
</evidence>